<sequence length="211" mass="23730">MTQKSPQLLFLPGASGNTSFWYPLIQCLKTSYSHKIIAYPGFGDTPVQPEIQSYETLTEYVLTQIEEPSILIAQSMGGIFAVAATLQKPDLIKGLVLIATSGGINLEPFHARDWRQDYQQQYEDYPDWFMRANVNYETLLSEIQLNILLIWGDCDPISPVAVGKHLQNQFKDAHLNIIQGGDHMLAEAHADEVALLIQDYLLNNPHIGMEI</sequence>
<dbReference type="InterPro" id="IPR050228">
    <property type="entry name" value="Carboxylesterase_BioH"/>
</dbReference>
<protein>
    <submittedName>
        <fullName evidence="3">TAP-like protein</fullName>
    </submittedName>
</protein>
<evidence type="ECO:0000313" key="4">
    <source>
        <dbReference type="Proteomes" id="UP000243661"/>
    </source>
</evidence>
<evidence type="ECO:0000259" key="1">
    <source>
        <dbReference type="Pfam" id="PF00561"/>
    </source>
</evidence>
<dbReference type="PANTHER" id="PTHR43194:SF2">
    <property type="entry name" value="PEROXISOMAL MEMBRANE PROTEIN LPX1"/>
    <property type="match status" value="1"/>
</dbReference>
<dbReference type="Pfam" id="PF00561">
    <property type="entry name" value="Abhydrolase_1"/>
    <property type="match status" value="1"/>
</dbReference>
<dbReference type="EMBL" id="FMBK01000007">
    <property type="protein sequence ID" value="SCC72125.1"/>
    <property type="molecule type" value="Genomic_DNA"/>
</dbReference>
<evidence type="ECO:0000313" key="3">
    <source>
        <dbReference type="EMBL" id="SCC72125.1"/>
    </source>
</evidence>
<accession>A0A1C4GWA5</accession>
<dbReference type="InterPro" id="IPR013595">
    <property type="entry name" value="Pept_S33_TAP-like_C"/>
</dbReference>
<dbReference type="Gene3D" id="3.40.50.1820">
    <property type="entry name" value="alpha/beta hydrolase"/>
    <property type="match status" value="1"/>
</dbReference>
<gene>
    <name evidence="3" type="ORF">GA0116959_107163</name>
</gene>
<dbReference type="SUPFAM" id="SSF53474">
    <property type="entry name" value="alpha/beta-Hydrolases"/>
    <property type="match status" value="1"/>
</dbReference>
<dbReference type="Proteomes" id="UP000243661">
    <property type="component" value="Unassembled WGS sequence"/>
</dbReference>
<proteinExistence type="predicted"/>
<dbReference type="InterPro" id="IPR000073">
    <property type="entry name" value="AB_hydrolase_1"/>
</dbReference>
<dbReference type="InterPro" id="IPR029058">
    <property type="entry name" value="AB_hydrolase_fold"/>
</dbReference>
<feature type="domain" description="AB hydrolase-1" evidence="1">
    <location>
        <begin position="8"/>
        <end position="130"/>
    </location>
</feature>
<reference evidence="3 4" key="1">
    <citation type="submission" date="2016-08" db="EMBL/GenBank/DDBJ databases">
        <authorList>
            <person name="Seilhamer J.J."/>
        </authorList>
    </citation>
    <scope>NUCLEOTIDE SEQUENCE [LARGE SCALE GENOMIC DNA]</scope>
    <source>
        <strain evidence="3 4">ANC 4874</strain>
    </source>
</reference>
<dbReference type="Pfam" id="PF08386">
    <property type="entry name" value="Abhydrolase_4"/>
    <property type="match status" value="1"/>
</dbReference>
<dbReference type="RefSeq" id="WP_092719916.1">
    <property type="nucleotide sequence ID" value="NZ_FMBK01000007.1"/>
</dbReference>
<dbReference type="PANTHER" id="PTHR43194">
    <property type="entry name" value="HYDROLASE ALPHA/BETA FOLD FAMILY"/>
    <property type="match status" value="1"/>
</dbReference>
<feature type="domain" description="Peptidase S33 tripeptidyl aminopeptidase-like C-terminal" evidence="2">
    <location>
        <begin position="142"/>
        <end position="203"/>
    </location>
</feature>
<dbReference type="OrthoDB" id="5521505at2"/>
<organism evidence="3 4">
    <name type="scientific">Acinetobacter albensis</name>
    <dbReference type="NCBI Taxonomy" id="1673609"/>
    <lineage>
        <taxon>Bacteria</taxon>
        <taxon>Pseudomonadati</taxon>
        <taxon>Pseudomonadota</taxon>
        <taxon>Gammaproteobacteria</taxon>
        <taxon>Moraxellales</taxon>
        <taxon>Moraxellaceae</taxon>
        <taxon>Acinetobacter</taxon>
    </lineage>
</organism>
<name>A0A1C4GWA5_9GAMM</name>
<evidence type="ECO:0000259" key="2">
    <source>
        <dbReference type="Pfam" id="PF08386"/>
    </source>
</evidence>
<dbReference type="AlphaFoldDB" id="A0A1C4GWA5"/>